<dbReference type="InterPro" id="IPR051677">
    <property type="entry name" value="AfsR-DnrI-RedD_regulator"/>
</dbReference>
<dbReference type="EMBL" id="BNAU01000004">
    <property type="protein sequence ID" value="GHF03793.1"/>
    <property type="molecule type" value="Genomic_DNA"/>
</dbReference>
<evidence type="ECO:0000259" key="1">
    <source>
        <dbReference type="SMART" id="SM01043"/>
    </source>
</evidence>
<keyword evidence="3" id="KW-1185">Reference proteome</keyword>
<dbReference type="InterPro" id="IPR036388">
    <property type="entry name" value="WH-like_DNA-bd_sf"/>
</dbReference>
<dbReference type="Gene3D" id="1.25.40.10">
    <property type="entry name" value="Tetratricopeptide repeat domain"/>
    <property type="match status" value="3"/>
</dbReference>
<reference evidence="3" key="1">
    <citation type="journal article" date="2019" name="Int. J. Syst. Evol. Microbiol.">
        <title>The Global Catalogue of Microorganisms (GCM) 10K type strain sequencing project: providing services to taxonomists for standard genome sequencing and annotation.</title>
        <authorList>
            <consortium name="The Broad Institute Genomics Platform"/>
            <consortium name="The Broad Institute Genome Sequencing Center for Infectious Disease"/>
            <person name="Wu L."/>
            <person name="Ma J."/>
        </authorList>
    </citation>
    <scope>NUCLEOTIDE SEQUENCE [LARGE SCALE GENOMIC DNA]</scope>
    <source>
        <strain evidence="3">CGMCC 4.7677</strain>
    </source>
</reference>
<dbReference type="InterPro" id="IPR011990">
    <property type="entry name" value="TPR-like_helical_dom_sf"/>
</dbReference>
<evidence type="ECO:0000313" key="2">
    <source>
        <dbReference type="EMBL" id="GHF03793.1"/>
    </source>
</evidence>
<dbReference type="SMART" id="SM00028">
    <property type="entry name" value="TPR"/>
    <property type="match status" value="3"/>
</dbReference>
<dbReference type="SUPFAM" id="SSF46894">
    <property type="entry name" value="C-terminal effector domain of the bipartite response regulators"/>
    <property type="match status" value="1"/>
</dbReference>
<protein>
    <submittedName>
        <fullName evidence="2">Transcriptional activator</fullName>
    </submittedName>
</protein>
<dbReference type="SMART" id="SM01043">
    <property type="entry name" value="BTAD"/>
    <property type="match status" value="1"/>
</dbReference>
<dbReference type="Proteomes" id="UP000605897">
    <property type="component" value="Unassembled WGS sequence"/>
</dbReference>
<accession>A0ABQ3J4B0</accession>
<organism evidence="2 3">
    <name type="scientific">Amycolatopsis deserti</name>
    <dbReference type="NCBI Taxonomy" id="185696"/>
    <lineage>
        <taxon>Bacteria</taxon>
        <taxon>Bacillati</taxon>
        <taxon>Actinomycetota</taxon>
        <taxon>Actinomycetes</taxon>
        <taxon>Pseudonocardiales</taxon>
        <taxon>Pseudonocardiaceae</taxon>
        <taxon>Amycolatopsis</taxon>
    </lineage>
</organism>
<dbReference type="Gene3D" id="1.10.10.10">
    <property type="entry name" value="Winged helix-like DNA-binding domain superfamily/Winged helix DNA-binding domain"/>
    <property type="match status" value="1"/>
</dbReference>
<dbReference type="Pfam" id="PF03704">
    <property type="entry name" value="BTAD"/>
    <property type="match status" value="1"/>
</dbReference>
<dbReference type="PANTHER" id="PTHR35807">
    <property type="entry name" value="TRANSCRIPTIONAL REGULATOR REDD-RELATED"/>
    <property type="match status" value="1"/>
</dbReference>
<sequence>MRSLLDEASARRLVVVIGAAGWGKTSAVAAWAESRPAVWARAGEHDRLLRPIARDPEQLRRSGAGELFLIIDDVQALSAENGSAAVVETICQNAPEWLHVMLLSRAELPFSLARLRGRGMVAEIDATHLAVRPAWIEALVQATVGDDPPGLAAMIHQCTAGWPVAVRTVVEMMRDVAPGQRAAVLRRLTAPGERFHGFLTEEVLGQEPPAARAALRRLAVLGEISAPGPEQERLLTELTRRGLVTRTAGDVLRWSLIRPLAHYFSHEAVLSTRERVELHLEAGRRYLSQGAPADALRHLASAGAHSACAALLVEHGDALVMSGHGDAVLEAAGLPTEFLDDPRIHQVLGEAQRTAGHWAAAMESFRRASRFHEEPDAALGWRIGMLAFTQGEFGNTLDVLGRTRLGEEDTEDEARALALLATTCRMVGETGRARQAMARAEAAATRSGTPGARAAIHQVLAMLAAAEPDRREADVQCLNALHSAQALGDLLQVGWIRVCHAFHACDMGSPRQALAEAKLALRTSEQCGCPFLTGHAHTVRARAHLMLGALDEAAADLHTAVDTFQRLGSRFLAWPLCVLGDLHRTRGQLVRATADYEEALAVAQPHHDLFALGHALIGLARVRAADDLATARTLADRALAFGEGLLEIPGRLTSGWVALLAQDRDRAAADAARAAKAARLRRDGPGLAEAITLGVLSSPDPAARADLLDEAVDLWHEHGCRLEEAVTRVVAARIGAPVPEADVCLAEETLRQAGVDIGGRRAAGPLAASRPSGPAVFIRALGAFQVVVDGTPVPKTAWQSRKARDLLKILVTRRRPVPREQLMELLWPSADPVKAGNRLSVLLSLVRDVLRQGQSAGGPLASDGNAVWLDRSRVRVDLEEFLAAAEAALRAHRTGQADATARLTAAAAACTGEVLEDEPYQEWAPLLAEEVRATHFAVLRALASRLRQAGDVDGAVRYTLRLLAKDVYDEEAYLMLIATLRDAGRLGEARRYDRIYRTRMKEMGIAPHSSPLAQLRSHPA</sequence>
<dbReference type="InterPro" id="IPR027417">
    <property type="entry name" value="P-loop_NTPase"/>
</dbReference>
<proteinExistence type="predicted"/>
<comment type="caution">
    <text evidence="2">The sequence shown here is derived from an EMBL/GenBank/DDBJ whole genome shotgun (WGS) entry which is preliminary data.</text>
</comment>
<dbReference type="SUPFAM" id="SSF52540">
    <property type="entry name" value="P-loop containing nucleoside triphosphate hydrolases"/>
    <property type="match status" value="1"/>
</dbReference>
<dbReference type="SUPFAM" id="SSF48452">
    <property type="entry name" value="TPR-like"/>
    <property type="match status" value="3"/>
</dbReference>
<name>A0ABQ3J4B0_9PSEU</name>
<dbReference type="InterPro" id="IPR005158">
    <property type="entry name" value="BTAD"/>
</dbReference>
<gene>
    <name evidence="2" type="ORF">GCM10017786_41980</name>
</gene>
<dbReference type="InterPro" id="IPR016032">
    <property type="entry name" value="Sig_transdc_resp-reg_C-effctor"/>
</dbReference>
<feature type="domain" description="Bacterial transcriptional activator" evidence="1">
    <location>
        <begin position="876"/>
        <end position="1012"/>
    </location>
</feature>
<evidence type="ECO:0000313" key="3">
    <source>
        <dbReference type="Proteomes" id="UP000605897"/>
    </source>
</evidence>
<dbReference type="InterPro" id="IPR019734">
    <property type="entry name" value="TPR_rpt"/>
</dbReference>